<keyword evidence="1" id="KW-0175">Coiled coil</keyword>
<protein>
    <submittedName>
        <fullName evidence="2">Uncharacterized protein</fullName>
    </submittedName>
</protein>
<dbReference type="AlphaFoldDB" id="A0A1R2C552"/>
<dbReference type="Proteomes" id="UP000187209">
    <property type="component" value="Unassembled WGS sequence"/>
</dbReference>
<accession>A0A1R2C552</accession>
<proteinExistence type="predicted"/>
<organism evidence="2 3">
    <name type="scientific">Stentor coeruleus</name>
    <dbReference type="NCBI Taxonomy" id="5963"/>
    <lineage>
        <taxon>Eukaryota</taxon>
        <taxon>Sar</taxon>
        <taxon>Alveolata</taxon>
        <taxon>Ciliophora</taxon>
        <taxon>Postciliodesmatophora</taxon>
        <taxon>Heterotrichea</taxon>
        <taxon>Heterotrichida</taxon>
        <taxon>Stentoridae</taxon>
        <taxon>Stentor</taxon>
    </lineage>
</organism>
<feature type="coiled-coil region" evidence="1">
    <location>
        <begin position="266"/>
        <end position="293"/>
    </location>
</feature>
<evidence type="ECO:0000256" key="1">
    <source>
        <dbReference type="SAM" id="Coils"/>
    </source>
</evidence>
<feature type="coiled-coil region" evidence="1">
    <location>
        <begin position="331"/>
        <end position="421"/>
    </location>
</feature>
<dbReference type="OrthoDB" id="2427280at2759"/>
<keyword evidence="3" id="KW-1185">Reference proteome</keyword>
<evidence type="ECO:0000313" key="3">
    <source>
        <dbReference type="Proteomes" id="UP000187209"/>
    </source>
</evidence>
<evidence type="ECO:0000313" key="2">
    <source>
        <dbReference type="EMBL" id="OMJ84154.1"/>
    </source>
</evidence>
<name>A0A1R2C552_9CILI</name>
<gene>
    <name evidence="2" type="ORF">SteCoe_14779</name>
</gene>
<comment type="caution">
    <text evidence="2">The sequence shown here is derived from an EMBL/GenBank/DDBJ whole genome shotgun (WGS) entry which is preliminary data.</text>
</comment>
<dbReference type="EMBL" id="MPUH01000278">
    <property type="protein sequence ID" value="OMJ84154.1"/>
    <property type="molecule type" value="Genomic_DNA"/>
</dbReference>
<reference evidence="2 3" key="1">
    <citation type="submission" date="2016-11" db="EMBL/GenBank/DDBJ databases">
        <title>The macronuclear genome of Stentor coeruleus: a giant cell with tiny introns.</title>
        <authorList>
            <person name="Slabodnick M."/>
            <person name="Ruby J.G."/>
            <person name="Reiff S.B."/>
            <person name="Swart E.C."/>
            <person name="Gosai S."/>
            <person name="Prabakaran S."/>
            <person name="Witkowska E."/>
            <person name="Larue G.E."/>
            <person name="Fisher S."/>
            <person name="Freeman R.M."/>
            <person name="Gunawardena J."/>
            <person name="Chu W."/>
            <person name="Stover N.A."/>
            <person name="Gregory B.D."/>
            <person name="Nowacki M."/>
            <person name="Derisi J."/>
            <person name="Roy S.W."/>
            <person name="Marshall W.F."/>
            <person name="Sood P."/>
        </authorList>
    </citation>
    <scope>NUCLEOTIDE SEQUENCE [LARGE SCALE GENOMIC DNA]</scope>
    <source>
        <strain evidence="2">WM001</strain>
    </source>
</reference>
<sequence length="451" mass="52571">MNLLSFSDDNFLQTYQSGLFGLTASRSATEMHKKRTSQDQIFLENSSYQESILALKLSEITLKSEIECLCSELEYTKFQLSQAISEIIITINPQVNNTDLTEQLSLEETQNLETELQETCNQLYTARNELMSCQAELLSTSSELIRTKGDLEMAILLLESYKSDSSNKQNNEILNQAQIIATYKSQNSVLKLKVNELEKYIARESFKYQQELEKSLQLQEKREKENIQLMTQLESLIKSEKYHIVIKNTSDLEECYENEMDLVTQNEILKKNVEMLKKELKELYSNSQKSKNEAEMYRALSESLHTQLHKTDYNESSDISDSEDLKAEGVKDKISLEIDGLRDELEQQLSKLRVKEKEIKETSERLKKERVDIKNDAEYVKELTQELEKEKQELMNEKIKIAGLSKKLEEKNVMITKKEEEVLLFREHIEEREKLVKIKERNMNSCVLNAD</sequence>